<dbReference type="Proteomes" id="UP001302367">
    <property type="component" value="Chromosome 5"/>
</dbReference>
<dbReference type="EC" id="4.1.1.5" evidence="4"/>
<keyword evidence="7" id="KW-0005">Acetoin biosynthesis</keyword>
<reference evidence="9 11" key="1">
    <citation type="submission" date="2015-10" db="EMBL/GenBank/DDBJ databases">
        <title>The cercosporin biosynthetic gene cluster was horizontally transferred to several fungal lineages and shown to be expanded in Cercospora beticola based on microsynteny with recipient genomes.</title>
        <authorList>
            <person name="De Jonge R."/>
            <person name="Ebert M.K."/>
            <person name="Suttle J.C."/>
            <person name="Jurick Ii W.M."/>
            <person name="Secor G.A."/>
            <person name="Thomma B.P."/>
            <person name="Van De Peer Y."/>
            <person name="Bolton M.D."/>
        </authorList>
    </citation>
    <scope>NUCLEOTIDE SEQUENCE [LARGE SCALE GENOMIC DNA]</scope>
    <source>
        <strain evidence="9 11">09-40</strain>
    </source>
</reference>
<dbReference type="GO" id="GO:0047605">
    <property type="term" value="F:acetolactate decarboxylase activity"/>
    <property type="evidence" value="ECO:0007669"/>
    <property type="project" value="UniProtKB-EC"/>
</dbReference>
<accession>A0A2G5IDH5</accession>
<dbReference type="EMBL" id="LKMD01000099">
    <property type="protein sequence ID" value="PIB02906.1"/>
    <property type="molecule type" value="Genomic_DNA"/>
</dbReference>
<sequence>MAPNDIFQFSLLSAYNAGLKDGGPPTAFLKTQGDHGIGLFEDEESDLVLVDGTPYAVDKDGDADLAEKDDQLPFVMVTTFQPKERMKASSGTTAKKLKELFEESRNTPLAFKIKGKFKYLNTQQQTYWDVTGQIFGFCIPSWQKTMSGDGLQAMYLSEDKETGGRVVDFETGDGATLEYAKCPRFHLNFSQDDEFQELRL</sequence>
<dbReference type="AlphaFoldDB" id="A0A2G5IDH5"/>
<name>A0A2G5IDH5_CERBT</name>
<evidence type="ECO:0000256" key="3">
    <source>
        <dbReference type="ARBA" id="ARBA00007106"/>
    </source>
</evidence>
<comment type="catalytic activity">
    <reaction evidence="1">
        <text>(2S)-2-acetolactate + H(+) = (R)-acetoin + CO2</text>
        <dbReference type="Rhea" id="RHEA:21580"/>
        <dbReference type="ChEBI" id="CHEBI:15378"/>
        <dbReference type="ChEBI" id="CHEBI:15686"/>
        <dbReference type="ChEBI" id="CHEBI:16526"/>
        <dbReference type="ChEBI" id="CHEBI:58476"/>
        <dbReference type="EC" id="4.1.1.5"/>
    </reaction>
</comment>
<keyword evidence="8" id="KW-0456">Lyase</keyword>
<dbReference type="Pfam" id="PF03306">
    <property type="entry name" value="AAL_decarboxy"/>
    <property type="match status" value="1"/>
</dbReference>
<dbReference type="SUPFAM" id="SSF117856">
    <property type="entry name" value="AF0104/ALDC/Ptd012-like"/>
    <property type="match status" value="1"/>
</dbReference>
<evidence type="ECO:0000256" key="2">
    <source>
        <dbReference type="ARBA" id="ARBA00005170"/>
    </source>
</evidence>
<comment type="pathway">
    <text evidence="2">Polyol metabolism; (R,R)-butane-2,3-diol biosynthesis; (R,R)-butane-2,3-diol from pyruvate: step 2/3.</text>
</comment>
<evidence type="ECO:0000313" key="9">
    <source>
        <dbReference type="EMBL" id="PIB02906.1"/>
    </source>
</evidence>
<dbReference type="UniPathway" id="UPA00626">
    <property type="reaction ID" value="UER00678"/>
</dbReference>
<evidence type="ECO:0000256" key="7">
    <source>
        <dbReference type="ARBA" id="ARBA00023061"/>
    </source>
</evidence>
<dbReference type="PANTHER" id="PTHR35524:SF1">
    <property type="entry name" value="ALPHA-ACETOLACTATE DECARBOXYLASE"/>
    <property type="match status" value="1"/>
</dbReference>
<dbReference type="PANTHER" id="PTHR35524">
    <property type="entry name" value="ALPHA-ACETOLACTATE DECARBOXYLASE"/>
    <property type="match status" value="1"/>
</dbReference>
<evidence type="ECO:0000313" key="11">
    <source>
        <dbReference type="Proteomes" id="UP000230605"/>
    </source>
</evidence>
<evidence type="ECO:0000256" key="4">
    <source>
        <dbReference type="ARBA" id="ARBA00013204"/>
    </source>
</evidence>
<evidence type="ECO:0000256" key="5">
    <source>
        <dbReference type="ARBA" id="ARBA00020164"/>
    </source>
</evidence>
<proteinExistence type="inferred from homology"/>
<evidence type="ECO:0000256" key="1">
    <source>
        <dbReference type="ARBA" id="ARBA00001784"/>
    </source>
</evidence>
<keyword evidence="12" id="KW-1185">Reference proteome</keyword>
<dbReference type="GO" id="GO:0045151">
    <property type="term" value="P:acetoin biosynthetic process"/>
    <property type="evidence" value="ECO:0007669"/>
    <property type="project" value="UniProtKB-KW"/>
</dbReference>
<dbReference type="Gene3D" id="3.30.1330.80">
    <property type="entry name" value="Hypothetical protein, similar to alpha- acetolactate decarboxylase, domain 2"/>
    <property type="match status" value="2"/>
</dbReference>
<dbReference type="Proteomes" id="UP000230605">
    <property type="component" value="Chromosome 10"/>
</dbReference>
<evidence type="ECO:0000256" key="6">
    <source>
        <dbReference type="ARBA" id="ARBA00022793"/>
    </source>
</evidence>
<comment type="similarity">
    <text evidence="3">Belongs to the alpha-acetolactate decarboxylase family.</text>
</comment>
<reference evidence="10 12" key="2">
    <citation type="submission" date="2023-09" db="EMBL/GenBank/DDBJ databases">
        <title>Complete-Gapless Cercospora beticola genome.</title>
        <authorList>
            <person name="Wyatt N.A."/>
            <person name="Spanner R.E."/>
            <person name="Bolton M.D."/>
        </authorList>
    </citation>
    <scope>NUCLEOTIDE SEQUENCE [LARGE SCALE GENOMIC DNA]</scope>
    <source>
        <strain evidence="10">Cb09-40</strain>
    </source>
</reference>
<evidence type="ECO:0000256" key="8">
    <source>
        <dbReference type="ARBA" id="ARBA00023239"/>
    </source>
</evidence>
<keyword evidence="6" id="KW-0210">Decarboxylase</keyword>
<dbReference type="InterPro" id="IPR005128">
    <property type="entry name" value="Acetolactate_a_deCO2ase"/>
</dbReference>
<dbReference type="EMBL" id="CP134188">
    <property type="protein sequence ID" value="WPB04457.1"/>
    <property type="molecule type" value="Genomic_DNA"/>
</dbReference>
<evidence type="ECO:0000313" key="12">
    <source>
        <dbReference type="Proteomes" id="UP001302367"/>
    </source>
</evidence>
<gene>
    <name evidence="9" type="ORF">CB0940_12067</name>
    <name evidence="10" type="ORF">RHO25_009103</name>
</gene>
<evidence type="ECO:0000313" key="10">
    <source>
        <dbReference type="EMBL" id="WPB04457.1"/>
    </source>
</evidence>
<organism evidence="9 11">
    <name type="scientific">Cercospora beticola</name>
    <name type="common">Sugarbeet leaf spot fungus</name>
    <dbReference type="NCBI Taxonomy" id="122368"/>
    <lineage>
        <taxon>Eukaryota</taxon>
        <taxon>Fungi</taxon>
        <taxon>Dikarya</taxon>
        <taxon>Ascomycota</taxon>
        <taxon>Pezizomycotina</taxon>
        <taxon>Dothideomycetes</taxon>
        <taxon>Dothideomycetidae</taxon>
        <taxon>Mycosphaerellales</taxon>
        <taxon>Mycosphaerellaceae</taxon>
        <taxon>Cercospora</taxon>
    </lineage>
</organism>
<dbReference type="OrthoDB" id="509395at2759"/>
<protein>
    <recommendedName>
        <fullName evidence="5">Alpha-acetolactate decarboxylase</fullName>
        <ecNumber evidence="4">4.1.1.5</ecNumber>
    </recommendedName>
</protein>